<evidence type="ECO:0000256" key="1">
    <source>
        <dbReference type="SAM" id="MobiDB-lite"/>
    </source>
</evidence>
<dbReference type="EMBL" id="CADCUB010000067">
    <property type="protein sequence ID" value="CAA9322989.1"/>
    <property type="molecule type" value="Genomic_DNA"/>
</dbReference>
<feature type="compositionally biased region" description="Low complexity" evidence="1">
    <location>
        <begin position="180"/>
        <end position="193"/>
    </location>
</feature>
<proteinExistence type="predicted"/>
<reference evidence="2" key="1">
    <citation type="submission" date="2020-02" db="EMBL/GenBank/DDBJ databases">
        <authorList>
            <person name="Meier V. D."/>
        </authorList>
    </citation>
    <scope>NUCLEOTIDE SEQUENCE</scope>
    <source>
        <strain evidence="2">AVDCRST_MAG07</strain>
    </source>
</reference>
<feature type="compositionally biased region" description="Basic residues" evidence="1">
    <location>
        <begin position="230"/>
        <end position="239"/>
    </location>
</feature>
<feature type="region of interest" description="Disordered" evidence="1">
    <location>
        <begin position="43"/>
        <end position="67"/>
    </location>
</feature>
<sequence length="239" mass="25917">MPEPDDEGEDVVRVAEQPTDGRVHLQEVREVPEDVELAERRGVCGHPGVRVPSGEPSDRGRGSGADQVQVQVDLGQGPQLVVRDRRPRPGDCRLVLRPAVGVRVSHDASCEEAPFIRDAPSVADRVRRSAPRSARRSYEPPVTVGRPVRRGAHCLVSMGASGGPDGRPTPVDAWCVAPTPAGATPTAPRPARTGPRRHPPRTLAGRLARPQNRNPGMTAIHRGDHDRIHASRRVSRAWH</sequence>
<evidence type="ECO:0000313" key="2">
    <source>
        <dbReference type="EMBL" id="CAA9322989.1"/>
    </source>
</evidence>
<organism evidence="2">
    <name type="scientific">uncultured Frankineae bacterium</name>
    <dbReference type="NCBI Taxonomy" id="437475"/>
    <lineage>
        <taxon>Bacteria</taxon>
        <taxon>Bacillati</taxon>
        <taxon>Actinomycetota</taxon>
        <taxon>Actinomycetes</taxon>
        <taxon>Frankiales</taxon>
        <taxon>environmental samples</taxon>
    </lineage>
</organism>
<protein>
    <submittedName>
        <fullName evidence="2">Uncharacterized protein</fullName>
    </submittedName>
</protein>
<accession>A0A6J4L711</accession>
<feature type="region of interest" description="Disordered" evidence="1">
    <location>
        <begin position="122"/>
        <end position="145"/>
    </location>
</feature>
<name>A0A6J4L711_9ACTN</name>
<gene>
    <name evidence="2" type="ORF">AVDCRST_MAG07-1313</name>
</gene>
<feature type="region of interest" description="Disordered" evidence="1">
    <location>
        <begin position="1"/>
        <end position="21"/>
    </location>
</feature>
<feature type="region of interest" description="Disordered" evidence="1">
    <location>
        <begin position="180"/>
        <end position="239"/>
    </location>
</feature>
<dbReference type="AlphaFoldDB" id="A0A6J4L711"/>